<sequence length="43" mass="4909">MDVRLPLHDGEPDLPDDNSMDAEGMREEQWLVPSPSRLMRTAT</sequence>
<evidence type="ECO:0000313" key="3">
    <source>
        <dbReference type="Proteomes" id="UP000014629"/>
    </source>
</evidence>
<protein>
    <submittedName>
        <fullName evidence="2">Uncharacterized protein</fullName>
    </submittedName>
</protein>
<gene>
    <name evidence="2" type="ORF">STRAU_0988</name>
</gene>
<proteinExistence type="predicted"/>
<reference evidence="2 3" key="1">
    <citation type="submission" date="2013-02" db="EMBL/GenBank/DDBJ databases">
        <title>Draft Genome Sequence of Streptomyces aurantiacus, Which Produces Setomimycin.</title>
        <authorList>
            <person name="Gruening B.A."/>
            <person name="Praeg A."/>
            <person name="Erxleben A."/>
            <person name="Guenther S."/>
            <person name="Mueller M."/>
        </authorList>
    </citation>
    <scope>NUCLEOTIDE SEQUENCE [LARGE SCALE GENOMIC DNA]</scope>
    <source>
        <strain evidence="2 3">JA 4570</strain>
    </source>
</reference>
<evidence type="ECO:0000313" key="2">
    <source>
        <dbReference type="EMBL" id="EPH45951.1"/>
    </source>
</evidence>
<feature type="region of interest" description="Disordered" evidence="1">
    <location>
        <begin position="1"/>
        <end position="26"/>
    </location>
</feature>
<feature type="compositionally biased region" description="Basic and acidic residues" evidence="1">
    <location>
        <begin position="1"/>
        <end position="11"/>
    </location>
</feature>
<keyword evidence="3" id="KW-1185">Reference proteome</keyword>
<dbReference type="EMBL" id="AOPZ01000035">
    <property type="protein sequence ID" value="EPH45951.1"/>
    <property type="molecule type" value="Genomic_DNA"/>
</dbReference>
<comment type="caution">
    <text evidence="2">The sequence shown here is derived from an EMBL/GenBank/DDBJ whole genome shotgun (WGS) entry which is preliminary data.</text>
</comment>
<accession>S3ZRB9</accession>
<dbReference type="AlphaFoldDB" id="S3ZRB9"/>
<dbReference type="Proteomes" id="UP000014629">
    <property type="component" value="Unassembled WGS sequence"/>
</dbReference>
<organism evidence="2 3">
    <name type="scientific">Streptomyces aurantiacus JA 4570</name>
    <dbReference type="NCBI Taxonomy" id="1286094"/>
    <lineage>
        <taxon>Bacteria</taxon>
        <taxon>Bacillati</taxon>
        <taxon>Actinomycetota</taxon>
        <taxon>Actinomycetes</taxon>
        <taxon>Kitasatosporales</taxon>
        <taxon>Streptomycetaceae</taxon>
        <taxon>Streptomyces</taxon>
        <taxon>Streptomyces aurantiacus group</taxon>
    </lineage>
</organism>
<evidence type="ECO:0000256" key="1">
    <source>
        <dbReference type="SAM" id="MobiDB-lite"/>
    </source>
</evidence>
<name>S3ZRB9_9ACTN</name>